<dbReference type="PANTHER" id="PTHR45024">
    <property type="entry name" value="DEHYDROGENASES, SHORT CHAIN"/>
    <property type="match status" value="1"/>
</dbReference>
<dbReference type="InterPro" id="IPR036291">
    <property type="entry name" value="NAD(P)-bd_dom_sf"/>
</dbReference>
<evidence type="ECO:0000313" key="4">
    <source>
        <dbReference type="Proteomes" id="UP000472262"/>
    </source>
</evidence>
<name>A0A672KFT0_SINGR</name>
<evidence type="ECO:0000256" key="2">
    <source>
        <dbReference type="ARBA" id="ARBA00023002"/>
    </source>
</evidence>
<dbReference type="Ensembl" id="ENSSGRT00000009894.1">
    <property type="protein sequence ID" value="ENSSGRP00000009075.1"/>
    <property type="gene ID" value="ENSSGRG00000006133.1"/>
</dbReference>
<comment type="similarity">
    <text evidence="1">Belongs to the short-chain dehydrogenases/reductases (SDR) family.</text>
</comment>
<keyword evidence="4" id="KW-1185">Reference proteome</keyword>
<dbReference type="PANTHER" id="PTHR45024:SF2">
    <property type="entry name" value="SCP2 DOMAIN-CONTAINING PROTEIN"/>
    <property type="match status" value="1"/>
</dbReference>
<gene>
    <name evidence="3" type="primary">LOC107578985</name>
</gene>
<dbReference type="SUPFAM" id="SSF51735">
    <property type="entry name" value="NAD(P)-binding Rossmann-fold domains"/>
    <property type="match status" value="1"/>
</dbReference>
<dbReference type="InterPro" id="IPR002347">
    <property type="entry name" value="SDR_fam"/>
</dbReference>
<keyword evidence="2" id="KW-0560">Oxidoreductase</keyword>
<dbReference type="InterPro" id="IPR051687">
    <property type="entry name" value="Peroxisomal_Beta-Oxidation"/>
</dbReference>
<dbReference type="AlphaFoldDB" id="A0A672KFT0"/>
<protein>
    <submittedName>
        <fullName evidence="3">Peroxisomal multifunctional enzyme type 2-like</fullName>
    </submittedName>
</protein>
<evidence type="ECO:0000313" key="3">
    <source>
        <dbReference type="Ensembl" id="ENSSGRP00000009075.1"/>
    </source>
</evidence>
<proteinExistence type="inferred from homology"/>
<reference evidence="3" key="1">
    <citation type="submission" date="2025-08" db="UniProtKB">
        <authorList>
            <consortium name="Ensembl"/>
        </authorList>
    </citation>
    <scope>IDENTIFICATION</scope>
</reference>
<dbReference type="GO" id="GO:0016491">
    <property type="term" value="F:oxidoreductase activity"/>
    <property type="evidence" value="ECO:0007669"/>
    <property type="project" value="UniProtKB-KW"/>
</dbReference>
<dbReference type="Proteomes" id="UP000472262">
    <property type="component" value="Unassembled WGS sequence"/>
</dbReference>
<dbReference type="Pfam" id="PF00106">
    <property type="entry name" value="adh_short"/>
    <property type="match status" value="1"/>
</dbReference>
<accession>A0A672KFT0</accession>
<reference evidence="3" key="2">
    <citation type="submission" date="2025-09" db="UniProtKB">
        <authorList>
            <consortium name="Ensembl"/>
        </authorList>
    </citation>
    <scope>IDENTIFICATION</scope>
</reference>
<evidence type="ECO:0000256" key="1">
    <source>
        <dbReference type="ARBA" id="ARBA00006484"/>
    </source>
</evidence>
<sequence length="87" mass="9096">MSAPLTFDGRVVLVTGAGGGLGREYALAFGQRGAAVIVNDLGGDIKGGGRSSAAADKVVEEIRAKGGKIQWKTVRSSSRRRWTHLAE</sequence>
<dbReference type="InParanoid" id="A0A672KFT0"/>
<dbReference type="Gene3D" id="3.40.50.720">
    <property type="entry name" value="NAD(P)-binding Rossmann-like Domain"/>
    <property type="match status" value="1"/>
</dbReference>
<organism evidence="3 4">
    <name type="scientific">Sinocyclocheilus grahami</name>
    <name type="common">Dianchi golden-line fish</name>
    <name type="synonym">Barbus grahami</name>
    <dbReference type="NCBI Taxonomy" id="75366"/>
    <lineage>
        <taxon>Eukaryota</taxon>
        <taxon>Metazoa</taxon>
        <taxon>Chordata</taxon>
        <taxon>Craniata</taxon>
        <taxon>Vertebrata</taxon>
        <taxon>Euteleostomi</taxon>
        <taxon>Actinopterygii</taxon>
        <taxon>Neopterygii</taxon>
        <taxon>Teleostei</taxon>
        <taxon>Ostariophysi</taxon>
        <taxon>Cypriniformes</taxon>
        <taxon>Cyprinidae</taxon>
        <taxon>Cyprininae</taxon>
        <taxon>Sinocyclocheilus</taxon>
    </lineage>
</organism>